<dbReference type="SUPFAM" id="SSF54373">
    <property type="entry name" value="FAD-linked reductases, C-terminal domain"/>
    <property type="match status" value="1"/>
</dbReference>
<dbReference type="PROSITE" id="PS51318">
    <property type="entry name" value="TAT"/>
    <property type="match status" value="1"/>
</dbReference>
<keyword evidence="2" id="KW-0732">Signal</keyword>
<dbReference type="OrthoDB" id="337830at2"/>
<dbReference type="RefSeq" id="WP_116240451.1">
    <property type="nucleotide sequence ID" value="NZ_QUAB01000010.1"/>
</dbReference>
<feature type="domain" description="Amine oxidase" evidence="3">
    <location>
        <begin position="47"/>
        <end position="120"/>
    </location>
</feature>
<feature type="compositionally biased region" description="Low complexity" evidence="1">
    <location>
        <begin position="36"/>
        <end position="45"/>
    </location>
</feature>
<dbReference type="EMBL" id="QUAB01000010">
    <property type="protein sequence ID" value="REJ08545.1"/>
    <property type="molecule type" value="Genomic_DNA"/>
</dbReference>
<sequence>MEITRRTLLVGAGAGAVAVLLAACTSEPEPTPTTPSPTAKPTIPTGAVPKPADWRRSTWSTDPYSRGAMSYLPAGATPQHRADLAEPIGDRLFFAGEAVDAERPGTVIGAIDSGRRAAVAASSASREGERIAVIGAGAAGAMAAKVLADSGRDVTIFEARDRLGGRIQSIADDDWPIPVQLGAWLSPADDTVSLRDRLAALGVEGIDFSTATGWSEDGAQPTVDGAPIAAAVKRAAGGPTDVSISAALEGDGADPADPALAAALAWLAATSGVDVDKASSWYPPAFAPDMLAGATGDVGAIVDTALKGLKVAQASPVMRIAYDDSGVSLRLGTGESLSFDRVIVTVPLGVLQKQSIEFAPALPFAHRGAIAALGSGYVETVWLRFDESFWDADAEIWHVVGGAGPIRTWLNLEPVTGEPVLVGLVGGPDAAAFAKLNDADAEATARESLMFFARETPSPTPTATP</sequence>
<evidence type="ECO:0000259" key="3">
    <source>
        <dbReference type="Pfam" id="PF01593"/>
    </source>
</evidence>
<protein>
    <recommendedName>
        <fullName evidence="3">Amine oxidase domain-containing protein</fullName>
    </recommendedName>
</protein>
<dbReference type="Pfam" id="PF01593">
    <property type="entry name" value="Amino_oxidase"/>
    <property type="match status" value="2"/>
</dbReference>
<feature type="chain" id="PRO_5038420663" description="Amine oxidase domain-containing protein" evidence="2">
    <location>
        <begin position="23"/>
        <end position="465"/>
    </location>
</feature>
<dbReference type="InterPro" id="IPR050281">
    <property type="entry name" value="Flavin_monoamine_oxidase"/>
</dbReference>
<evidence type="ECO:0000256" key="1">
    <source>
        <dbReference type="SAM" id="MobiDB-lite"/>
    </source>
</evidence>
<dbReference type="AlphaFoldDB" id="A0A371NYA6"/>
<dbReference type="Pfam" id="PF13450">
    <property type="entry name" value="NAD_binding_8"/>
    <property type="match status" value="1"/>
</dbReference>
<dbReference type="GO" id="GO:0016491">
    <property type="term" value="F:oxidoreductase activity"/>
    <property type="evidence" value="ECO:0007669"/>
    <property type="project" value="InterPro"/>
</dbReference>
<evidence type="ECO:0000313" key="4">
    <source>
        <dbReference type="EMBL" id="REJ08545.1"/>
    </source>
</evidence>
<evidence type="ECO:0000256" key="2">
    <source>
        <dbReference type="SAM" id="SignalP"/>
    </source>
</evidence>
<dbReference type="Gene3D" id="3.50.50.60">
    <property type="entry name" value="FAD/NAD(P)-binding domain"/>
    <property type="match status" value="3"/>
</dbReference>
<keyword evidence="5" id="KW-1185">Reference proteome</keyword>
<proteinExistence type="predicted"/>
<feature type="domain" description="Amine oxidase" evidence="3">
    <location>
        <begin position="265"/>
        <end position="446"/>
    </location>
</feature>
<name>A0A371NYA6_9MICO</name>
<dbReference type="InterPro" id="IPR006311">
    <property type="entry name" value="TAT_signal"/>
</dbReference>
<accession>A0A371NYA6</accession>
<reference evidence="4 5" key="1">
    <citation type="submission" date="2018-08" db="EMBL/GenBank/DDBJ databases">
        <title>Isolation, diversity and antifungal activity of Actinobacteria from cow dung.</title>
        <authorList>
            <person name="Ling L."/>
        </authorList>
    </citation>
    <scope>NUCLEOTIDE SEQUENCE [LARGE SCALE GENOMIC DNA]</scope>
    <source>
        <strain evidence="4 5">NEAU-LLE</strain>
    </source>
</reference>
<feature type="signal peptide" evidence="2">
    <location>
        <begin position="1"/>
        <end position="22"/>
    </location>
</feature>
<dbReference type="InterPro" id="IPR036188">
    <property type="entry name" value="FAD/NAD-bd_sf"/>
</dbReference>
<comment type="caution">
    <text evidence="4">The sequence shown here is derived from an EMBL/GenBank/DDBJ whole genome shotgun (WGS) entry which is preliminary data.</text>
</comment>
<dbReference type="PANTHER" id="PTHR10742">
    <property type="entry name" value="FLAVIN MONOAMINE OXIDASE"/>
    <property type="match status" value="1"/>
</dbReference>
<organism evidence="4 5">
    <name type="scientific">Microbacterium bovistercoris</name>
    <dbReference type="NCBI Taxonomy" id="2293570"/>
    <lineage>
        <taxon>Bacteria</taxon>
        <taxon>Bacillati</taxon>
        <taxon>Actinomycetota</taxon>
        <taxon>Actinomycetes</taxon>
        <taxon>Micrococcales</taxon>
        <taxon>Microbacteriaceae</taxon>
        <taxon>Microbacterium</taxon>
    </lineage>
</organism>
<gene>
    <name evidence="4" type="ORF">DY023_00825</name>
</gene>
<evidence type="ECO:0000313" key="5">
    <source>
        <dbReference type="Proteomes" id="UP000262172"/>
    </source>
</evidence>
<dbReference type="InterPro" id="IPR002937">
    <property type="entry name" value="Amino_oxidase"/>
</dbReference>
<dbReference type="PRINTS" id="PR00419">
    <property type="entry name" value="ADXRDTASE"/>
</dbReference>
<dbReference type="PROSITE" id="PS51257">
    <property type="entry name" value="PROKAR_LIPOPROTEIN"/>
    <property type="match status" value="1"/>
</dbReference>
<dbReference type="PANTHER" id="PTHR10742:SF410">
    <property type="entry name" value="LYSINE-SPECIFIC HISTONE DEMETHYLASE 2"/>
    <property type="match status" value="1"/>
</dbReference>
<feature type="region of interest" description="Disordered" evidence="1">
    <location>
        <begin position="26"/>
        <end position="60"/>
    </location>
</feature>
<dbReference type="SUPFAM" id="SSF51905">
    <property type="entry name" value="FAD/NAD(P)-binding domain"/>
    <property type="match status" value="2"/>
</dbReference>
<dbReference type="Proteomes" id="UP000262172">
    <property type="component" value="Unassembled WGS sequence"/>
</dbReference>